<feature type="region of interest" description="Disordered" evidence="1">
    <location>
        <begin position="308"/>
        <end position="327"/>
    </location>
</feature>
<proteinExistence type="predicted"/>
<accession>K5WU02</accession>
<evidence type="ECO:0000313" key="4">
    <source>
        <dbReference type="Proteomes" id="UP000008493"/>
    </source>
</evidence>
<keyword evidence="4" id="KW-1185">Reference proteome</keyword>
<keyword evidence="2" id="KW-0472">Membrane</keyword>
<dbReference type="AlphaFoldDB" id="K5WU02"/>
<feature type="compositionally biased region" description="Polar residues" evidence="1">
    <location>
        <begin position="190"/>
        <end position="218"/>
    </location>
</feature>
<dbReference type="RefSeq" id="XP_007335324.1">
    <property type="nucleotide sequence ID" value="XM_007335262.1"/>
</dbReference>
<dbReference type="InParanoid" id="K5WU02"/>
<sequence length="327" mass="34607">VEPLPPAITQPPPSIQNAAAPKPTTSLSTLVTDAESDNIRPGLDDNSDPSSGIDTAYDENASNTSPTVIAETTVTTSGLFTTDSTAILPNGQASTLKHIVSGTRTLVITEIVVATHVAGPAVASSESGASKATIGGVSTAAAIVTLGLIVFLIFRCKRRQRPSGGASEAEATSSPEAKSPNLRILKPRKSSYSTTPQPFLGLPSSQNFNFDNQGSSDHAQGPLIPNRNNHGDLEQGADPFEDPVAAVIFSDNYHVQEEKDIADFQSVENPFETDSQGLSVLAQSGEPLTDERSRPEEKRRTPFFVYTLASRQDYPSSAPPSYRSRGD</sequence>
<dbReference type="Proteomes" id="UP000008493">
    <property type="component" value="Unassembled WGS sequence"/>
</dbReference>
<dbReference type="GeneID" id="18822811"/>
<dbReference type="EMBL" id="JH971717">
    <property type="protein sequence ID" value="EKM74037.1"/>
    <property type="molecule type" value="Genomic_DNA"/>
</dbReference>
<organism evidence="3 4">
    <name type="scientific">Agaricus bisporus var. burnettii (strain JB137-S8 / ATCC MYA-4627 / FGSC 10392)</name>
    <name type="common">White button mushroom</name>
    <dbReference type="NCBI Taxonomy" id="597362"/>
    <lineage>
        <taxon>Eukaryota</taxon>
        <taxon>Fungi</taxon>
        <taxon>Dikarya</taxon>
        <taxon>Basidiomycota</taxon>
        <taxon>Agaricomycotina</taxon>
        <taxon>Agaricomycetes</taxon>
        <taxon>Agaricomycetidae</taxon>
        <taxon>Agaricales</taxon>
        <taxon>Agaricineae</taxon>
        <taxon>Agaricaceae</taxon>
        <taxon>Agaricus</taxon>
    </lineage>
</organism>
<feature type="non-terminal residue" evidence="3">
    <location>
        <position position="327"/>
    </location>
</feature>
<feature type="compositionally biased region" description="Low complexity" evidence="1">
    <location>
        <begin position="162"/>
        <end position="180"/>
    </location>
</feature>
<feature type="compositionally biased region" description="Pro residues" evidence="1">
    <location>
        <begin position="1"/>
        <end position="14"/>
    </location>
</feature>
<dbReference type="KEGG" id="abp:AGABI1DRAFT109986"/>
<gene>
    <name evidence="3" type="ORF">AGABI1DRAFT_109986</name>
</gene>
<feature type="compositionally biased region" description="Low complexity" evidence="1">
    <location>
        <begin position="314"/>
        <end position="327"/>
    </location>
</feature>
<evidence type="ECO:0000256" key="2">
    <source>
        <dbReference type="SAM" id="Phobius"/>
    </source>
</evidence>
<feature type="region of interest" description="Disordered" evidence="1">
    <location>
        <begin position="272"/>
        <end position="301"/>
    </location>
</feature>
<feature type="transmembrane region" description="Helical" evidence="2">
    <location>
        <begin position="134"/>
        <end position="154"/>
    </location>
</feature>
<evidence type="ECO:0000313" key="3">
    <source>
        <dbReference type="EMBL" id="EKM74037.1"/>
    </source>
</evidence>
<feature type="region of interest" description="Disordered" evidence="1">
    <location>
        <begin position="1"/>
        <end position="65"/>
    </location>
</feature>
<protein>
    <submittedName>
        <fullName evidence="3">Uncharacterized protein</fullName>
    </submittedName>
</protein>
<evidence type="ECO:0000256" key="1">
    <source>
        <dbReference type="SAM" id="MobiDB-lite"/>
    </source>
</evidence>
<reference evidence="4" key="1">
    <citation type="journal article" date="2012" name="Proc. Natl. Acad. Sci. U.S.A.">
        <title>Genome sequence of the button mushroom Agaricus bisporus reveals mechanisms governing adaptation to a humic-rich ecological niche.</title>
        <authorList>
            <person name="Morin E."/>
            <person name="Kohler A."/>
            <person name="Baker A.R."/>
            <person name="Foulongne-Oriol M."/>
            <person name="Lombard V."/>
            <person name="Nagy L.G."/>
            <person name="Ohm R.A."/>
            <person name="Patyshakuliyeva A."/>
            <person name="Brun A."/>
            <person name="Aerts A.L."/>
            <person name="Bailey A.M."/>
            <person name="Billette C."/>
            <person name="Coutinho P.M."/>
            <person name="Deakin G."/>
            <person name="Doddapaneni H."/>
            <person name="Floudas D."/>
            <person name="Grimwood J."/>
            <person name="Hilden K."/>
            <person name="Kuees U."/>
            <person name="LaButti K.M."/>
            <person name="Lapidus A."/>
            <person name="Lindquist E.A."/>
            <person name="Lucas S.M."/>
            <person name="Murat C."/>
            <person name="Riley R.W."/>
            <person name="Salamov A.A."/>
            <person name="Schmutz J."/>
            <person name="Subramanian V."/>
            <person name="Woesten H.A.B."/>
            <person name="Xu J."/>
            <person name="Eastwood D.C."/>
            <person name="Foster G.D."/>
            <person name="Sonnenberg A.S."/>
            <person name="Cullen D."/>
            <person name="de Vries R.P."/>
            <person name="Lundell T."/>
            <person name="Hibbett D.S."/>
            <person name="Henrissat B."/>
            <person name="Burton K.S."/>
            <person name="Kerrigan R.W."/>
            <person name="Challen M.P."/>
            <person name="Grigoriev I.V."/>
            <person name="Martin F."/>
        </authorList>
    </citation>
    <scope>NUCLEOTIDE SEQUENCE [LARGE SCALE GENOMIC DNA]</scope>
    <source>
        <strain evidence="4">JB137-S8 / ATCC MYA-4627 / FGSC 10392</strain>
    </source>
</reference>
<keyword evidence="2" id="KW-1133">Transmembrane helix</keyword>
<feature type="compositionally biased region" description="Polar residues" evidence="1">
    <location>
        <begin position="272"/>
        <end position="282"/>
    </location>
</feature>
<name>K5WU02_AGABU</name>
<dbReference type="HOGENOM" id="CLU_851394_0_0_1"/>
<feature type="compositionally biased region" description="Basic and acidic residues" evidence="1">
    <location>
        <begin position="289"/>
        <end position="300"/>
    </location>
</feature>
<feature type="region of interest" description="Disordered" evidence="1">
    <location>
        <begin position="162"/>
        <end position="238"/>
    </location>
</feature>
<keyword evidence="2" id="KW-0812">Transmembrane</keyword>